<dbReference type="GO" id="GO:0016853">
    <property type="term" value="F:isomerase activity"/>
    <property type="evidence" value="ECO:0007669"/>
    <property type="project" value="UniProtKB-KW"/>
</dbReference>
<dbReference type="InterPro" id="IPR036412">
    <property type="entry name" value="HAD-like_sf"/>
</dbReference>
<dbReference type="InterPro" id="IPR000150">
    <property type="entry name" value="Cof"/>
</dbReference>
<proteinExistence type="predicted"/>
<dbReference type="AlphaFoldDB" id="A0A173ZWS7"/>
<dbReference type="Gene3D" id="3.40.50.1000">
    <property type="entry name" value="HAD superfamily/HAD-like"/>
    <property type="match status" value="1"/>
</dbReference>
<reference evidence="1 2" key="1">
    <citation type="submission" date="2015-09" db="EMBL/GenBank/DDBJ databases">
        <authorList>
            <consortium name="Pathogen Informatics"/>
        </authorList>
    </citation>
    <scope>NUCLEOTIDE SEQUENCE [LARGE SCALE GENOMIC DNA]</scope>
    <source>
        <strain evidence="1 2">2789STDY5608823</strain>
    </source>
</reference>
<dbReference type="SFLD" id="SFLDS00003">
    <property type="entry name" value="Haloacid_Dehalogenase"/>
    <property type="match status" value="1"/>
</dbReference>
<dbReference type="SUPFAM" id="SSF56784">
    <property type="entry name" value="HAD-like"/>
    <property type="match status" value="1"/>
</dbReference>
<sequence>MIKAAFFDIDGTLLSFKTHRIPASAQQVLDSFREQGIACVIATGRPTYQMPDWLFDLGWDAYITLSGQHCFDAKGVYRSCPIDPDDVAVIVDQVAQGRYDSLCMQGENSFVNRLSERVVTAGSNAGIVYHEEPFEHAFDAPVYQFCAFVDPVDEHIVTDAVSHSLTTRWCDLFCDIIPANGGKDLGVAATLERLGIDASEAIAFGDGENDLSMFSAVGTSVAMGNAQDTVKAAATYVTTAVDDDGIYNAAKHFGLL</sequence>
<dbReference type="PANTHER" id="PTHR10000:SF25">
    <property type="entry name" value="PHOSPHATASE YKRA-RELATED"/>
    <property type="match status" value="1"/>
</dbReference>
<keyword evidence="1" id="KW-0413">Isomerase</keyword>
<dbReference type="NCBIfam" id="TIGR00099">
    <property type="entry name" value="Cof-subfamily"/>
    <property type="match status" value="1"/>
</dbReference>
<name>A0A173ZWS7_9ACTN</name>
<protein>
    <submittedName>
        <fullName evidence="1">Putative bifunctional phosphatase/peptidyl-prolyl cis-trans isomerase</fullName>
    </submittedName>
</protein>
<dbReference type="GO" id="GO:0005829">
    <property type="term" value="C:cytosol"/>
    <property type="evidence" value="ECO:0007669"/>
    <property type="project" value="TreeGrafter"/>
</dbReference>
<accession>A0A173ZWS7</accession>
<dbReference type="SFLD" id="SFLDG01140">
    <property type="entry name" value="C2.B:_Phosphomannomutase_and_P"/>
    <property type="match status" value="1"/>
</dbReference>
<dbReference type="Proteomes" id="UP000095468">
    <property type="component" value="Unassembled WGS sequence"/>
</dbReference>
<dbReference type="RefSeq" id="WP_055285814.1">
    <property type="nucleotide sequence ID" value="NZ_CYYP01000004.1"/>
</dbReference>
<dbReference type="PANTHER" id="PTHR10000">
    <property type="entry name" value="PHOSPHOSERINE PHOSPHATASE"/>
    <property type="match status" value="1"/>
</dbReference>
<organism evidence="1 2">
    <name type="scientific">Collinsella aerofaciens</name>
    <dbReference type="NCBI Taxonomy" id="74426"/>
    <lineage>
        <taxon>Bacteria</taxon>
        <taxon>Bacillati</taxon>
        <taxon>Actinomycetota</taxon>
        <taxon>Coriobacteriia</taxon>
        <taxon>Coriobacteriales</taxon>
        <taxon>Coriobacteriaceae</taxon>
        <taxon>Collinsella</taxon>
    </lineage>
</organism>
<dbReference type="EMBL" id="CYYP01000004">
    <property type="protein sequence ID" value="CUN80099.1"/>
    <property type="molecule type" value="Genomic_DNA"/>
</dbReference>
<evidence type="ECO:0000313" key="1">
    <source>
        <dbReference type="EMBL" id="CUN80099.1"/>
    </source>
</evidence>
<dbReference type="Gene3D" id="3.30.1240.10">
    <property type="match status" value="1"/>
</dbReference>
<dbReference type="GO" id="GO:0000287">
    <property type="term" value="F:magnesium ion binding"/>
    <property type="evidence" value="ECO:0007669"/>
    <property type="project" value="TreeGrafter"/>
</dbReference>
<dbReference type="PROSITE" id="PS01228">
    <property type="entry name" value="COF_1"/>
    <property type="match status" value="1"/>
</dbReference>
<evidence type="ECO:0000313" key="2">
    <source>
        <dbReference type="Proteomes" id="UP000095468"/>
    </source>
</evidence>
<dbReference type="InterPro" id="IPR023214">
    <property type="entry name" value="HAD_sf"/>
</dbReference>
<gene>
    <name evidence="1" type="ORF">ERS852381_00691</name>
</gene>
<dbReference type="Pfam" id="PF08282">
    <property type="entry name" value="Hydrolase_3"/>
    <property type="match status" value="1"/>
</dbReference>
<dbReference type="PROSITE" id="PS01229">
    <property type="entry name" value="COF_2"/>
    <property type="match status" value="1"/>
</dbReference>
<dbReference type="GO" id="GO:0016791">
    <property type="term" value="F:phosphatase activity"/>
    <property type="evidence" value="ECO:0007669"/>
    <property type="project" value="TreeGrafter"/>
</dbReference>